<accession>N1WRS2</accession>
<evidence type="ECO:0000256" key="1">
    <source>
        <dbReference type="SAM" id="Coils"/>
    </source>
</evidence>
<proteinExistence type="predicted"/>
<dbReference type="Pfam" id="PF01548">
    <property type="entry name" value="DEDD_Tnp_IS110"/>
    <property type="match status" value="1"/>
</dbReference>
<dbReference type="Pfam" id="PF02371">
    <property type="entry name" value="Transposase_20"/>
    <property type="match status" value="1"/>
</dbReference>
<gene>
    <name evidence="4" type="ORF">pgond44_14943</name>
</gene>
<dbReference type="RefSeq" id="WP_003446900.1">
    <property type="nucleotide sequence ID" value="NZ_APLF01000047.1"/>
</dbReference>
<dbReference type="NCBIfam" id="NF033542">
    <property type="entry name" value="transpos_IS110"/>
    <property type="match status" value="1"/>
</dbReference>
<feature type="domain" description="Transposase IS116/IS110/IS902 C-terminal" evidence="3">
    <location>
        <begin position="192"/>
        <end position="270"/>
    </location>
</feature>
<keyword evidence="5" id="KW-1185">Reference proteome</keyword>
<keyword evidence="1" id="KW-0175">Coiled coil</keyword>
<name>N1WRS2_9FLAO</name>
<sequence>MDKFIGIDISKQTFDVSFSKKDQQVFKNTRKGFERFLKQVNDNTGLVMEASGPYYLSLANFMYDKGFKVYVVNPLKIKRFSQMNFNRAKTDKKDAEVIRGYALKMQEDLKGWKPESRQIKEMKQLHTALELLNKQLTQVRNQLGAFKDSGSICKELKTSYQSILKKLEKEKDKLESKMLKIGKEEYQQTLKSLTSIPGIGNKTAIMLIAMTSDFDKFEHYKELIAYVGFSPRIYQSGTSINGKGHICKMGKAQIRKLLYMCSWTAKKYNKGCVEMYERLKKKGKPERVIKIALANKLLKQAFAIAK</sequence>
<evidence type="ECO:0000259" key="3">
    <source>
        <dbReference type="Pfam" id="PF02371"/>
    </source>
</evidence>
<dbReference type="GO" id="GO:0003677">
    <property type="term" value="F:DNA binding"/>
    <property type="evidence" value="ECO:0007669"/>
    <property type="project" value="InterPro"/>
</dbReference>
<organism evidence="4 5">
    <name type="scientific">Psychroflexus gondwanensis ACAM 44</name>
    <dbReference type="NCBI Taxonomy" id="1189619"/>
    <lineage>
        <taxon>Bacteria</taxon>
        <taxon>Pseudomonadati</taxon>
        <taxon>Bacteroidota</taxon>
        <taxon>Flavobacteriia</taxon>
        <taxon>Flavobacteriales</taxon>
        <taxon>Flavobacteriaceae</taxon>
        <taxon>Psychroflexus</taxon>
    </lineage>
</organism>
<dbReference type="Proteomes" id="UP000012317">
    <property type="component" value="Unassembled WGS sequence"/>
</dbReference>
<dbReference type="PANTHER" id="PTHR33055">
    <property type="entry name" value="TRANSPOSASE FOR INSERTION SEQUENCE ELEMENT IS1111A"/>
    <property type="match status" value="1"/>
</dbReference>
<dbReference type="AlphaFoldDB" id="N1WRS2"/>
<evidence type="ECO:0000313" key="4">
    <source>
        <dbReference type="EMBL" id="EMY79834.1"/>
    </source>
</evidence>
<comment type="caution">
    <text evidence="4">The sequence shown here is derived from an EMBL/GenBank/DDBJ whole genome shotgun (WGS) entry which is preliminary data.</text>
</comment>
<dbReference type="GO" id="GO:0004803">
    <property type="term" value="F:transposase activity"/>
    <property type="evidence" value="ECO:0007669"/>
    <property type="project" value="InterPro"/>
</dbReference>
<dbReference type="InterPro" id="IPR002525">
    <property type="entry name" value="Transp_IS110-like_N"/>
</dbReference>
<dbReference type="PANTHER" id="PTHR33055:SF3">
    <property type="entry name" value="PUTATIVE TRANSPOSASE FOR IS117-RELATED"/>
    <property type="match status" value="1"/>
</dbReference>
<feature type="domain" description="Transposase IS110-like N-terminal" evidence="2">
    <location>
        <begin position="5"/>
        <end position="144"/>
    </location>
</feature>
<dbReference type="InterPro" id="IPR047650">
    <property type="entry name" value="Transpos_IS110"/>
</dbReference>
<evidence type="ECO:0000259" key="2">
    <source>
        <dbReference type="Pfam" id="PF01548"/>
    </source>
</evidence>
<dbReference type="EMBL" id="APLF01000047">
    <property type="protein sequence ID" value="EMY79834.1"/>
    <property type="molecule type" value="Genomic_DNA"/>
</dbReference>
<dbReference type="GO" id="GO:0006313">
    <property type="term" value="P:DNA transposition"/>
    <property type="evidence" value="ECO:0007669"/>
    <property type="project" value="InterPro"/>
</dbReference>
<evidence type="ECO:0000313" key="5">
    <source>
        <dbReference type="Proteomes" id="UP000012317"/>
    </source>
</evidence>
<feature type="non-terminal residue" evidence="4">
    <location>
        <position position="306"/>
    </location>
</feature>
<dbReference type="eggNOG" id="COG3547">
    <property type="taxonomic scope" value="Bacteria"/>
</dbReference>
<dbReference type="InterPro" id="IPR003346">
    <property type="entry name" value="Transposase_20"/>
</dbReference>
<reference evidence="4 5" key="1">
    <citation type="journal article" date="2014" name="Genome Biol. Evol.">
        <title>Extensive gene acquisition in the extremely psychrophilic bacterial species Psychroflexus torquis and the link to sea-ice ecosystem specialism.</title>
        <authorList>
            <person name="Feng S."/>
            <person name="Powell S.M."/>
            <person name="Wilson R."/>
            <person name="Bowman J.P."/>
        </authorList>
    </citation>
    <scope>NUCLEOTIDE SEQUENCE [LARGE SCALE GENOMIC DNA]</scope>
    <source>
        <strain evidence="4 5">ACAM 44</strain>
    </source>
</reference>
<protein>
    <submittedName>
        <fullName evidence="4">Transposase IS116/IS110/IS902 family protein</fullName>
    </submittedName>
</protein>
<feature type="coiled-coil region" evidence="1">
    <location>
        <begin position="122"/>
        <end position="184"/>
    </location>
</feature>